<keyword evidence="1" id="KW-0804">Transcription</keyword>
<evidence type="ECO:0000313" key="2">
    <source>
        <dbReference type="Proteomes" id="UP000201594"/>
    </source>
</evidence>
<organism evidence="1 2">
    <name type="scientific">Erwinia phage vB_EamM_EarlPhillipIV</name>
    <dbReference type="NCBI Taxonomy" id="1883372"/>
    <lineage>
        <taxon>Viruses</taxon>
        <taxon>Duplodnaviria</taxon>
        <taxon>Heunggongvirae</taxon>
        <taxon>Uroviricota</taxon>
        <taxon>Caudoviricetes</taxon>
        <taxon>Chimalliviridae</taxon>
        <taxon>Derbicusvirus</taxon>
        <taxon>Derbicusvirus derbicus</taxon>
    </lineage>
</organism>
<evidence type="ECO:0000313" key="1">
    <source>
        <dbReference type="EMBL" id="ANZ48887.1"/>
    </source>
</evidence>
<accession>A0A1B2IC93</accession>
<dbReference type="EMBL" id="KX397367">
    <property type="protein sequence ID" value="ANZ48887.1"/>
    <property type="molecule type" value="Genomic_DNA"/>
</dbReference>
<protein>
    <submittedName>
        <fullName evidence="1">Putative DNA-directed RNA polymerase beta subunit</fullName>
    </submittedName>
</protein>
<reference evidence="2" key="1">
    <citation type="submission" date="2016-06" db="EMBL/GenBank/DDBJ databases">
        <authorList>
            <person name="Berg J.A."/>
            <person name="Buchanan A.L."/>
            <person name="Choi M.C."/>
            <person name="Sharma R."/>
            <person name="Tatlow P."/>
            <person name="Allen R.C."/>
            <person name="Bloomfield T.J."/>
            <person name="Buhler B."/>
            <person name="Bybee R.N."/>
            <person name="Duncan S."/>
            <person name="Fuhriman D.A."/>
            <person name="Harris N."/>
            <person name="Hilton J.A."/>
            <person name="Hurst E."/>
            <person name="James B.D."/>
            <person name="Knabe B.K."/>
            <person name="Pollock S.V."/>
            <person name="Ririe D.B."/>
            <person name="Rogers S.L."/>
            <person name="Stephenson M.B."/>
            <person name="Thompson S.E."/>
            <person name="Usher B.K."/>
            <person name="Ward A.T."/>
            <person name="Webb C.J."/>
            <person name="Wells M.J."/>
            <person name="Wright C.K."/>
            <person name="Breakwell D.P."/>
            <person name="Hope S."/>
            <person name="Grose J.H."/>
        </authorList>
    </citation>
    <scope>NUCLEOTIDE SEQUENCE [LARGE SCALE GENOMIC DNA]</scope>
</reference>
<dbReference type="GeneID" id="29061641"/>
<keyword evidence="1" id="KW-0240">DNA-directed RNA polymerase</keyword>
<sequence length="703" mass="80256">MKKGLAVHVRDLRNLTKDQVWRLNGRYDVTFDDGVTLPMGGRHIKLSWPYWAFSRLYDFVPTPSTLTYQREEVSTDKKHLELLGVMFRLAKHHGIPIADIRYVLSEHGYTDAYNGSVENLIAYISTVDVDTFLDIWRHPRMDVVRDLARRYPEGYDEEGNDMVEVAYQEIEMIFDDPAMRYNMAVMSVRDHTVKGDTILQAFVRGKLSEIDSRVFSNQVWSGLFTGLDDAGRVKESCSTSRSHLYNTDNIADAEYTSRKFQLVSNVLMRYTPGDCGTHHHHRKTFTDTRSQELVFNAMAGMYFKLEGHQEGPWIRFNKGEFKQYVNKPLVFRSAMTCKLLAKQSICSICMGDMVDNMSDDTAPGHLALTSISEKGSQGILSTKHLDFLRKVLQLVFTSTMERFITLFKHSTVKAVRLQNKPLQGKWDDYELTIQDKIHSELIQIAYHSSLSELDETALPDINALTFVRVDKEGNVLDEESINVRMGVCGNFSPDFLKHYLRNKDKLRIVGKSVHIPLAGWNVNRPLLVYTNRSESMAEFVSAMEAKIRSASVDGEDRLVKSKKMEGNQRSAFFKNKNGVVKSISLVDQRGATEQQCTDAMFDMYQFIDRKLKGIPMAHIGITLAVSRVESPTNSFPAVGFDAEDYNTQSGKRFLDHNTIMGRRSAAPMLFYEGQQDYLDNIGFWTDRVRPASLYDGAFFAVKK</sequence>
<dbReference type="GO" id="GO:0000428">
    <property type="term" value="C:DNA-directed RNA polymerase complex"/>
    <property type="evidence" value="ECO:0007669"/>
    <property type="project" value="UniProtKB-KW"/>
</dbReference>
<dbReference type="RefSeq" id="YP_009278349.1">
    <property type="nucleotide sequence ID" value="NC_031007.1"/>
</dbReference>
<dbReference type="KEGG" id="vg:29061641"/>
<dbReference type="OrthoDB" id="846at10239"/>
<gene>
    <name evidence="1" type="ORF">EARLPHILLIPIV_37</name>
</gene>
<dbReference type="Proteomes" id="UP000201594">
    <property type="component" value="Segment"/>
</dbReference>
<name>A0A1B2IC93_9CAUD</name>
<proteinExistence type="predicted"/>